<evidence type="ECO:0000256" key="1">
    <source>
        <dbReference type="SAM" id="MobiDB-lite"/>
    </source>
</evidence>
<dbReference type="Proteomes" id="UP001165090">
    <property type="component" value="Unassembled WGS sequence"/>
</dbReference>
<dbReference type="SUPFAM" id="SSF56235">
    <property type="entry name" value="N-terminal nucleophile aminohydrolases (Ntn hydrolases)"/>
    <property type="match status" value="1"/>
</dbReference>
<feature type="compositionally biased region" description="Basic and acidic residues" evidence="1">
    <location>
        <begin position="350"/>
        <end position="364"/>
    </location>
</feature>
<feature type="compositionally biased region" description="Basic residues" evidence="1">
    <location>
        <begin position="301"/>
        <end position="311"/>
    </location>
</feature>
<feature type="region of interest" description="Disordered" evidence="1">
    <location>
        <begin position="237"/>
        <end position="372"/>
    </location>
</feature>
<evidence type="ECO:0000259" key="2">
    <source>
        <dbReference type="Pfam" id="PF13537"/>
    </source>
</evidence>
<proteinExistence type="predicted"/>
<dbReference type="InterPro" id="IPR017932">
    <property type="entry name" value="GATase_2_dom"/>
</dbReference>
<feature type="region of interest" description="Disordered" evidence="1">
    <location>
        <begin position="391"/>
        <end position="511"/>
    </location>
</feature>
<feature type="domain" description="Glutamine amidotransferase type-2" evidence="2">
    <location>
        <begin position="82"/>
        <end position="180"/>
    </location>
</feature>
<accession>A0ABQ5RZ12</accession>
<dbReference type="InterPro" id="IPR029055">
    <property type="entry name" value="Ntn_hydrolases_N"/>
</dbReference>
<organism evidence="3 4">
    <name type="scientific">Volvox africanus</name>
    <dbReference type="NCBI Taxonomy" id="51714"/>
    <lineage>
        <taxon>Eukaryota</taxon>
        <taxon>Viridiplantae</taxon>
        <taxon>Chlorophyta</taxon>
        <taxon>core chlorophytes</taxon>
        <taxon>Chlorophyceae</taxon>
        <taxon>CS clade</taxon>
        <taxon>Chlamydomonadales</taxon>
        <taxon>Volvocaceae</taxon>
        <taxon>Volvox</taxon>
    </lineage>
</organism>
<name>A0ABQ5RZ12_9CHLO</name>
<feature type="compositionally biased region" description="Polar residues" evidence="1">
    <location>
        <begin position="502"/>
        <end position="511"/>
    </location>
</feature>
<dbReference type="EMBL" id="BSDZ01000013">
    <property type="protein sequence ID" value="GLI62302.1"/>
    <property type="molecule type" value="Genomic_DNA"/>
</dbReference>
<evidence type="ECO:0000313" key="4">
    <source>
        <dbReference type="Proteomes" id="UP001165090"/>
    </source>
</evidence>
<keyword evidence="4" id="KW-1185">Reference proteome</keyword>
<sequence>MSAIFVCIVQPKVIEFNVSDQKLHRAQKDEELRSELDSLKLPEIADSGAGGGGSQVVTTSLFQPGGGCRLLSQSPSASVASVGSAVCVFVGSLANMSTLAEDYAPVPEDAPAPSPAALSSAQLVCHLYAKVGVEMLGLLRGTFTFVLYESKTSRVLAARDGGGFSPLLQARSAKGSLVLTNSNELLEASGCTDKVEFVPGDYKYGWSATPRRYLPADHVRLSRRSLELPASAHYHHHYHHGSNHFHGNGQVPAHPGSSLGQLSNSRNGSRRGSCDRSDLTVPGAAATASIAAESNGSGGRSHPRKHKHNHNHHSEPKTQQQVTGTGGSPFPQNQQPAPSHPHQTYVSSSEEQRIVKASPDRHQLQQEAAAPVVATAASNGPWTASAAVAIPATGIEPKDRRGQGAREGGGNWRGNSARGASSGHLNQRRSMDTHGSWRLGSGQGPVAAGKQFADGQVQQQELQPAELKPPQAGVKQQQQQLPSTPNGGKARGRRSSEGRTPVKQQQDQKQAFTARQVIKAAGVGAAMASAAVVNGAGLTLRVDAPEFVCTRAVQAAAPPVPIAAAVVSAP</sequence>
<dbReference type="Gene3D" id="3.60.20.10">
    <property type="entry name" value="Glutamine Phosphoribosylpyrophosphate, subunit 1, domain 1"/>
    <property type="match status" value="1"/>
</dbReference>
<evidence type="ECO:0000313" key="3">
    <source>
        <dbReference type="EMBL" id="GLI62302.1"/>
    </source>
</evidence>
<dbReference type="Pfam" id="PF13537">
    <property type="entry name" value="GATase_7"/>
    <property type="match status" value="1"/>
</dbReference>
<reference evidence="3 4" key="1">
    <citation type="journal article" date="2023" name="IScience">
        <title>Expanded male sex-determining region conserved during the evolution of homothallism in the green alga Volvox.</title>
        <authorList>
            <person name="Yamamoto K."/>
            <person name="Matsuzaki R."/>
            <person name="Mahakham W."/>
            <person name="Heman W."/>
            <person name="Sekimoto H."/>
            <person name="Kawachi M."/>
            <person name="Minakuchi Y."/>
            <person name="Toyoda A."/>
            <person name="Nozaki H."/>
        </authorList>
    </citation>
    <scope>NUCLEOTIDE SEQUENCE [LARGE SCALE GENOMIC DNA]</scope>
    <source>
        <strain evidence="3 4">NIES-4468</strain>
    </source>
</reference>
<feature type="compositionally biased region" description="Polar residues" evidence="1">
    <location>
        <begin position="330"/>
        <end position="349"/>
    </location>
</feature>
<comment type="caution">
    <text evidence="3">The sequence shown here is derived from an EMBL/GenBank/DDBJ whole genome shotgun (WGS) entry which is preliminary data.</text>
</comment>
<gene>
    <name evidence="3" type="ORF">VaNZ11_004909</name>
</gene>
<protein>
    <recommendedName>
        <fullName evidence="2">Glutamine amidotransferase type-2 domain-containing protein</fullName>
    </recommendedName>
</protein>